<dbReference type="Proteomes" id="UP000030752">
    <property type="component" value="Unassembled WGS sequence"/>
</dbReference>
<dbReference type="FunFam" id="1.20.1250.20:FF:000429">
    <property type="entry name" value="MFS drug efflux transporter, putative"/>
    <property type="match status" value="1"/>
</dbReference>
<feature type="transmembrane region" description="Helical" evidence="8">
    <location>
        <begin position="188"/>
        <end position="207"/>
    </location>
</feature>
<dbReference type="PROSITE" id="PS50850">
    <property type="entry name" value="MFS"/>
    <property type="match status" value="1"/>
</dbReference>
<feature type="transmembrane region" description="Helical" evidence="8">
    <location>
        <begin position="219"/>
        <end position="238"/>
    </location>
</feature>
<evidence type="ECO:0000256" key="4">
    <source>
        <dbReference type="ARBA" id="ARBA00022692"/>
    </source>
</evidence>
<dbReference type="OrthoDB" id="10021397at2759"/>
<evidence type="ECO:0000256" key="6">
    <source>
        <dbReference type="ARBA" id="ARBA00023136"/>
    </source>
</evidence>
<feature type="domain" description="Major facilitator superfamily (MFS) profile" evidence="9">
    <location>
        <begin position="65"/>
        <end position="559"/>
    </location>
</feature>
<dbReference type="GO" id="GO:0005886">
    <property type="term" value="C:plasma membrane"/>
    <property type="evidence" value="ECO:0007669"/>
    <property type="project" value="TreeGrafter"/>
</dbReference>
<feature type="transmembrane region" description="Helical" evidence="8">
    <location>
        <begin position="396"/>
        <end position="416"/>
    </location>
</feature>
<keyword evidence="5 8" id="KW-1133">Transmembrane helix</keyword>
<dbReference type="GeneID" id="19977166"/>
<feature type="transmembrane region" description="Helical" evidence="8">
    <location>
        <begin position="458"/>
        <end position="482"/>
    </location>
</feature>
<feature type="transmembrane region" description="Helical" evidence="8">
    <location>
        <begin position="100"/>
        <end position="118"/>
    </location>
</feature>
<organism evidence="10 11">
    <name type="scientific">Cyphellophora europaea (strain CBS 101466)</name>
    <name type="common">Phialophora europaea</name>
    <dbReference type="NCBI Taxonomy" id="1220924"/>
    <lineage>
        <taxon>Eukaryota</taxon>
        <taxon>Fungi</taxon>
        <taxon>Dikarya</taxon>
        <taxon>Ascomycota</taxon>
        <taxon>Pezizomycotina</taxon>
        <taxon>Eurotiomycetes</taxon>
        <taxon>Chaetothyriomycetidae</taxon>
        <taxon>Chaetothyriales</taxon>
        <taxon>Cyphellophoraceae</taxon>
        <taxon>Cyphellophora</taxon>
    </lineage>
</organism>
<evidence type="ECO:0000313" key="11">
    <source>
        <dbReference type="Proteomes" id="UP000030752"/>
    </source>
</evidence>
<dbReference type="GO" id="GO:0022857">
    <property type="term" value="F:transmembrane transporter activity"/>
    <property type="evidence" value="ECO:0007669"/>
    <property type="project" value="InterPro"/>
</dbReference>
<dbReference type="InterPro" id="IPR011701">
    <property type="entry name" value="MFS"/>
</dbReference>
<dbReference type="InterPro" id="IPR036259">
    <property type="entry name" value="MFS_trans_sf"/>
</dbReference>
<dbReference type="eggNOG" id="KOG0254">
    <property type="taxonomic scope" value="Eukaryota"/>
</dbReference>
<feature type="transmembrane region" description="Helical" evidence="8">
    <location>
        <begin position="331"/>
        <end position="352"/>
    </location>
</feature>
<dbReference type="RefSeq" id="XP_008712722.1">
    <property type="nucleotide sequence ID" value="XM_008714500.1"/>
</dbReference>
<dbReference type="HOGENOM" id="CLU_000960_22_1_1"/>
<feature type="transmembrane region" description="Helical" evidence="8">
    <location>
        <begin position="428"/>
        <end position="451"/>
    </location>
</feature>
<gene>
    <name evidence="10" type="ORF">HMPREF1541_09827</name>
</gene>
<name>W2S8F8_CYPE1</name>
<accession>W2S8F8</accession>
<dbReference type="InterPro" id="IPR020846">
    <property type="entry name" value="MFS_dom"/>
</dbReference>
<evidence type="ECO:0000259" key="9">
    <source>
        <dbReference type="PROSITE" id="PS50850"/>
    </source>
</evidence>
<dbReference type="EMBL" id="KB822713">
    <property type="protein sequence ID" value="ETN44952.1"/>
    <property type="molecule type" value="Genomic_DNA"/>
</dbReference>
<dbReference type="InParanoid" id="W2S8F8"/>
<dbReference type="VEuPathDB" id="FungiDB:HMPREF1541_09827"/>
<feature type="region of interest" description="Disordered" evidence="7">
    <location>
        <begin position="30"/>
        <end position="53"/>
    </location>
</feature>
<evidence type="ECO:0000256" key="1">
    <source>
        <dbReference type="ARBA" id="ARBA00004141"/>
    </source>
</evidence>
<feature type="transmembrane region" description="Helical" evidence="8">
    <location>
        <begin position="364"/>
        <end position="384"/>
    </location>
</feature>
<comment type="similarity">
    <text evidence="2">Belongs to the major facilitator superfamily. TCR/Tet family.</text>
</comment>
<feature type="transmembrane region" description="Helical" evidence="8">
    <location>
        <begin position="290"/>
        <end position="310"/>
    </location>
</feature>
<protein>
    <recommendedName>
        <fullName evidence="9">Major facilitator superfamily (MFS) profile domain-containing protein</fullName>
    </recommendedName>
</protein>
<feature type="transmembrane region" description="Helical" evidence="8">
    <location>
        <begin position="155"/>
        <end position="176"/>
    </location>
</feature>
<evidence type="ECO:0000313" key="10">
    <source>
        <dbReference type="EMBL" id="ETN44952.1"/>
    </source>
</evidence>
<feature type="compositionally biased region" description="Basic and acidic residues" evidence="7">
    <location>
        <begin position="30"/>
        <end position="39"/>
    </location>
</feature>
<sequence length="568" mass="60119">MASEATTGAATPVQQPAIPFANDVEKHGFADEKGSDRASDSGSGSQAVKPAAPTRPVKGPLWVLVVISILSSTFLFSLDNTIVAVIQPAIVQRFNAFEKLPWIAVGFVLGGCSMNLVYGKLYSLFDGKILYIVCVSLFEIGSAMCGAAPSMDILIVGRTICGVGGAGMYMGVMSLLSAFTTEQERPTYIGLTGLTWGAGTALGPIVGGIFTDSSAGWRWAFYLNLVVGGACAPVYLFLLPSSKPRPNESSKSLWQHLDWAGATLSVGAILTLVMGIAFGGEIYPWDSAQVIALFVVSGVLWISFAVQQSFSIFTTPELRLFPVHFILNKDLVILFIETASAATLLFLPIYFLPIYFQFIHNTSALSAGVKMLPFIFMLIVFSVLNGGIMSKTGVFWPWYTAGAALALVGSALLYTIEPSTSDAKIYGFSALIGIGAGCFVQSSFAIGQALVKQEEKALATGFITCGQLLGSTIALTIANTLFVGGSIESILQVLPGVDHNEVAVAMTGANPAFFAALDEMTRLRVFEVMVDAINRSWILCITAAALGLVLSIFLSKKTLFIEAAAGGA</sequence>
<feature type="transmembrane region" description="Helical" evidence="8">
    <location>
        <begin position="59"/>
        <end position="78"/>
    </location>
</feature>
<keyword evidence="11" id="KW-1185">Reference proteome</keyword>
<keyword evidence="4 8" id="KW-0812">Transmembrane</keyword>
<dbReference type="PANTHER" id="PTHR23501:SF12">
    <property type="entry name" value="MAJOR FACILITATOR SUPERFAMILY (MFS) PROFILE DOMAIN-CONTAINING PROTEIN-RELATED"/>
    <property type="match status" value="1"/>
</dbReference>
<evidence type="ECO:0000256" key="8">
    <source>
        <dbReference type="SAM" id="Phobius"/>
    </source>
</evidence>
<feature type="transmembrane region" description="Helical" evidence="8">
    <location>
        <begin position="259"/>
        <end position="278"/>
    </location>
</feature>
<keyword evidence="6 8" id="KW-0472">Membrane</keyword>
<reference evidence="10 11" key="1">
    <citation type="submission" date="2013-03" db="EMBL/GenBank/DDBJ databases">
        <title>The Genome Sequence of Phialophora europaea CBS 101466.</title>
        <authorList>
            <consortium name="The Broad Institute Genomics Platform"/>
            <person name="Cuomo C."/>
            <person name="de Hoog S."/>
            <person name="Gorbushina A."/>
            <person name="Walker B."/>
            <person name="Young S.K."/>
            <person name="Zeng Q."/>
            <person name="Gargeya S."/>
            <person name="Fitzgerald M."/>
            <person name="Haas B."/>
            <person name="Abouelleil A."/>
            <person name="Allen A.W."/>
            <person name="Alvarado L."/>
            <person name="Arachchi H.M."/>
            <person name="Berlin A.M."/>
            <person name="Chapman S.B."/>
            <person name="Gainer-Dewar J."/>
            <person name="Goldberg J."/>
            <person name="Griggs A."/>
            <person name="Gujja S."/>
            <person name="Hansen M."/>
            <person name="Howarth C."/>
            <person name="Imamovic A."/>
            <person name="Ireland A."/>
            <person name="Larimer J."/>
            <person name="McCowan C."/>
            <person name="Murphy C."/>
            <person name="Pearson M."/>
            <person name="Poon T.W."/>
            <person name="Priest M."/>
            <person name="Roberts A."/>
            <person name="Saif S."/>
            <person name="Shea T."/>
            <person name="Sisk P."/>
            <person name="Sykes S."/>
            <person name="Wortman J."/>
            <person name="Nusbaum C."/>
            <person name="Birren B."/>
        </authorList>
    </citation>
    <scope>NUCLEOTIDE SEQUENCE [LARGE SCALE GENOMIC DNA]</scope>
    <source>
        <strain evidence="10 11">CBS 101466</strain>
    </source>
</reference>
<keyword evidence="3" id="KW-0813">Transport</keyword>
<dbReference type="AlphaFoldDB" id="W2S8F8"/>
<dbReference type="Pfam" id="PF07690">
    <property type="entry name" value="MFS_1"/>
    <property type="match status" value="1"/>
</dbReference>
<dbReference type="SUPFAM" id="SSF103473">
    <property type="entry name" value="MFS general substrate transporter"/>
    <property type="match status" value="1"/>
</dbReference>
<comment type="subcellular location">
    <subcellularLocation>
        <location evidence="1">Membrane</location>
        <topology evidence="1">Multi-pass membrane protein</topology>
    </subcellularLocation>
</comment>
<evidence type="ECO:0000256" key="3">
    <source>
        <dbReference type="ARBA" id="ARBA00022448"/>
    </source>
</evidence>
<evidence type="ECO:0000256" key="2">
    <source>
        <dbReference type="ARBA" id="ARBA00007520"/>
    </source>
</evidence>
<feature type="transmembrane region" description="Helical" evidence="8">
    <location>
        <begin position="130"/>
        <end position="149"/>
    </location>
</feature>
<evidence type="ECO:0000256" key="7">
    <source>
        <dbReference type="SAM" id="MobiDB-lite"/>
    </source>
</evidence>
<dbReference type="PANTHER" id="PTHR23501">
    <property type="entry name" value="MAJOR FACILITATOR SUPERFAMILY"/>
    <property type="match status" value="1"/>
</dbReference>
<evidence type="ECO:0000256" key="5">
    <source>
        <dbReference type="ARBA" id="ARBA00022989"/>
    </source>
</evidence>
<dbReference type="Gene3D" id="1.20.1250.20">
    <property type="entry name" value="MFS general substrate transporter like domains"/>
    <property type="match status" value="1"/>
</dbReference>
<proteinExistence type="inferred from homology"/>
<feature type="transmembrane region" description="Helical" evidence="8">
    <location>
        <begin position="536"/>
        <end position="554"/>
    </location>
</feature>